<organism evidence="10 11">
    <name type="scientific">Rhizoclosmatium globosum</name>
    <dbReference type="NCBI Taxonomy" id="329046"/>
    <lineage>
        <taxon>Eukaryota</taxon>
        <taxon>Fungi</taxon>
        <taxon>Fungi incertae sedis</taxon>
        <taxon>Chytridiomycota</taxon>
        <taxon>Chytridiomycota incertae sedis</taxon>
        <taxon>Chytridiomycetes</taxon>
        <taxon>Chytridiales</taxon>
        <taxon>Chytriomycetaceae</taxon>
        <taxon>Rhizoclosmatium</taxon>
    </lineage>
</organism>
<gene>
    <name evidence="10" type="ORF">BCR33DRAFT_848044</name>
</gene>
<comment type="caution">
    <text evidence="10">The sequence shown here is derived from an EMBL/GenBank/DDBJ whole genome shotgun (WGS) entry which is preliminary data.</text>
</comment>
<dbReference type="InterPro" id="IPR001611">
    <property type="entry name" value="Leu-rich_rpt"/>
</dbReference>
<proteinExistence type="predicted"/>
<evidence type="ECO:0000256" key="4">
    <source>
        <dbReference type="ARBA" id="ARBA00022614"/>
    </source>
</evidence>
<reference evidence="10 11" key="1">
    <citation type="submission" date="2016-07" db="EMBL/GenBank/DDBJ databases">
        <title>Pervasive Adenine N6-methylation of Active Genes in Fungi.</title>
        <authorList>
            <consortium name="DOE Joint Genome Institute"/>
            <person name="Mondo S.J."/>
            <person name="Dannebaum R.O."/>
            <person name="Kuo R.C."/>
            <person name="Labutti K."/>
            <person name="Haridas S."/>
            <person name="Kuo A."/>
            <person name="Salamov A."/>
            <person name="Ahrendt S.R."/>
            <person name="Lipzen A."/>
            <person name="Sullivan W."/>
            <person name="Andreopoulos W.B."/>
            <person name="Clum A."/>
            <person name="Lindquist E."/>
            <person name="Daum C."/>
            <person name="Ramamoorthy G.K."/>
            <person name="Gryganskyi A."/>
            <person name="Culley D."/>
            <person name="Magnuson J.K."/>
            <person name="James T.Y."/>
            <person name="O'Malley M.A."/>
            <person name="Stajich J.E."/>
            <person name="Spatafora J.W."/>
            <person name="Visel A."/>
            <person name="Grigoriev I.V."/>
        </authorList>
    </citation>
    <scope>NUCLEOTIDE SEQUENCE [LARGE SCALE GENOMIC DNA]</scope>
    <source>
        <strain evidence="10 11">JEL800</strain>
    </source>
</reference>
<dbReference type="EMBL" id="MCGO01000011">
    <property type="protein sequence ID" value="ORY48685.1"/>
    <property type="molecule type" value="Genomic_DNA"/>
</dbReference>
<dbReference type="PANTHER" id="PTHR48053:SF71">
    <property type="entry name" value="LEUCINE RICH REPEAT FAMILY PROTEIN, EXPRESSED"/>
    <property type="match status" value="1"/>
</dbReference>
<keyword evidence="3" id="KW-1003">Cell membrane</keyword>
<feature type="transmembrane region" description="Helical" evidence="9">
    <location>
        <begin position="334"/>
        <end position="357"/>
    </location>
</feature>
<name>A0A1Y2CQQ8_9FUNG</name>
<dbReference type="STRING" id="329046.A0A1Y2CQQ8"/>
<keyword evidence="8" id="KW-0067">ATP-binding</keyword>
<evidence type="ECO:0000256" key="1">
    <source>
        <dbReference type="ARBA" id="ARBA00004167"/>
    </source>
</evidence>
<evidence type="ECO:0000313" key="10">
    <source>
        <dbReference type="EMBL" id="ORY48685.1"/>
    </source>
</evidence>
<dbReference type="PRINTS" id="PR00019">
    <property type="entry name" value="LEURICHRPT"/>
</dbReference>
<dbReference type="SUPFAM" id="SSF52047">
    <property type="entry name" value="RNI-like"/>
    <property type="match status" value="1"/>
</dbReference>
<evidence type="ECO:0000256" key="8">
    <source>
        <dbReference type="ARBA" id="ARBA00022840"/>
    </source>
</evidence>
<protein>
    <submittedName>
        <fullName evidence="10">RNI-like protein</fullName>
    </submittedName>
</protein>
<evidence type="ECO:0000256" key="2">
    <source>
        <dbReference type="ARBA" id="ARBA00004236"/>
    </source>
</evidence>
<evidence type="ECO:0000256" key="9">
    <source>
        <dbReference type="SAM" id="Phobius"/>
    </source>
</evidence>
<evidence type="ECO:0000313" key="11">
    <source>
        <dbReference type="Proteomes" id="UP000193642"/>
    </source>
</evidence>
<keyword evidence="9" id="KW-0812">Transmembrane</keyword>
<dbReference type="Pfam" id="PF00560">
    <property type="entry name" value="LRR_1"/>
    <property type="match status" value="3"/>
</dbReference>
<dbReference type="Pfam" id="PF13855">
    <property type="entry name" value="LRR_8"/>
    <property type="match status" value="1"/>
</dbReference>
<keyword evidence="9" id="KW-1133">Transmembrane helix</keyword>
<accession>A0A1Y2CQQ8</accession>
<keyword evidence="6" id="KW-0677">Repeat</keyword>
<dbReference type="GO" id="GO:0005524">
    <property type="term" value="F:ATP binding"/>
    <property type="evidence" value="ECO:0007669"/>
    <property type="project" value="UniProtKB-KW"/>
</dbReference>
<evidence type="ECO:0000256" key="3">
    <source>
        <dbReference type="ARBA" id="ARBA00022475"/>
    </source>
</evidence>
<keyword evidence="7" id="KW-0547">Nucleotide-binding</keyword>
<dbReference type="OrthoDB" id="2137843at2759"/>
<keyword evidence="5" id="KW-0732">Signal</keyword>
<evidence type="ECO:0000256" key="5">
    <source>
        <dbReference type="ARBA" id="ARBA00022729"/>
    </source>
</evidence>
<dbReference type="InterPro" id="IPR051716">
    <property type="entry name" value="Plant_RL_S/T_kinase"/>
</dbReference>
<dbReference type="PANTHER" id="PTHR48053">
    <property type="entry name" value="LEUCINE RICH REPEAT FAMILY PROTEIN, EXPRESSED"/>
    <property type="match status" value="1"/>
</dbReference>
<comment type="subcellular location">
    <subcellularLocation>
        <location evidence="2">Cell membrane</location>
    </subcellularLocation>
    <subcellularLocation>
        <location evidence="1">Membrane</location>
        <topology evidence="1">Single-pass membrane protein</topology>
    </subcellularLocation>
</comment>
<keyword evidence="4" id="KW-0433">Leucine-rich repeat</keyword>
<dbReference type="Gene3D" id="3.80.10.10">
    <property type="entry name" value="Ribonuclease Inhibitor"/>
    <property type="match status" value="2"/>
</dbReference>
<keyword evidence="9" id="KW-0472">Membrane</keyword>
<dbReference type="InterPro" id="IPR032675">
    <property type="entry name" value="LRR_dom_sf"/>
</dbReference>
<dbReference type="FunFam" id="3.80.10.10:FF:000383">
    <property type="entry name" value="Leucine-rich repeat receptor protein kinase EMS1"/>
    <property type="match status" value="1"/>
</dbReference>
<evidence type="ECO:0000256" key="7">
    <source>
        <dbReference type="ARBA" id="ARBA00022741"/>
    </source>
</evidence>
<dbReference type="GO" id="GO:0005886">
    <property type="term" value="C:plasma membrane"/>
    <property type="evidence" value="ECO:0007669"/>
    <property type="project" value="UniProtKB-SubCell"/>
</dbReference>
<sequence length="404" mass="44184">MSKDCDTLKKAFPWLHMCCTPGTGIGVTQQLMLPIYVSCDGSKNILTLKISMSISGSISTQLGALSNLNSLDLSGNNLEGQIPTELGNLSRLTKLDLSSNQLTGNVPTELAQMQQLRSIRLSQNHLNGTVPAALLKLPFNNFDRNCFPDLPRQDSTCVFNKFAKPLPSVNNDCENLAIALLKLKFPLVVPRAITFASLAVQGQLPDELFALSQLTTLRFNNNGLDSTIPPSIGNATNLNLIDFGFNNMYGDIPQELVNLQSLEVLILNNNKFQGPIPNFLANMTTLAVLNLANNHFSGPVPPSLTIFLSQFDHNCLSGTSLPNQSDCVESYSQFVGKVTGGAVAGFLVICALMIYFYRVYNKVIEAQRASDSLEWYSSDKIVENGLLLPKKKDGERRVRGPIQL</sequence>
<dbReference type="Proteomes" id="UP000193642">
    <property type="component" value="Unassembled WGS sequence"/>
</dbReference>
<dbReference type="SMART" id="SM00369">
    <property type="entry name" value="LRR_TYP"/>
    <property type="match status" value="5"/>
</dbReference>
<dbReference type="InterPro" id="IPR003591">
    <property type="entry name" value="Leu-rich_rpt_typical-subtyp"/>
</dbReference>
<dbReference type="AlphaFoldDB" id="A0A1Y2CQQ8"/>
<keyword evidence="11" id="KW-1185">Reference proteome</keyword>
<evidence type="ECO:0000256" key="6">
    <source>
        <dbReference type="ARBA" id="ARBA00022737"/>
    </source>
</evidence>
<dbReference type="FunFam" id="3.80.10.10:FF:000041">
    <property type="entry name" value="LRR receptor-like serine/threonine-protein kinase ERECTA"/>
    <property type="match status" value="1"/>
</dbReference>